<dbReference type="AlphaFoldDB" id="A0A2A2AC72"/>
<feature type="transmembrane region" description="Helical" evidence="9">
    <location>
        <begin position="45"/>
        <end position="63"/>
    </location>
</feature>
<evidence type="ECO:0000256" key="5">
    <source>
        <dbReference type="ARBA" id="ARBA00022692"/>
    </source>
</evidence>
<evidence type="ECO:0000313" key="13">
    <source>
        <dbReference type="Proteomes" id="UP000217999"/>
    </source>
</evidence>
<dbReference type="EMBL" id="NSJF01000002">
    <property type="protein sequence ID" value="PAT35344.1"/>
    <property type="molecule type" value="Genomic_DNA"/>
</dbReference>
<feature type="transmembrane region" description="Helical" evidence="9">
    <location>
        <begin position="84"/>
        <end position="106"/>
    </location>
</feature>
<evidence type="ECO:0000256" key="6">
    <source>
        <dbReference type="ARBA" id="ARBA00022989"/>
    </source>
</evidence>
<proteinExistence type="inferred from homology"/>
<evidence type="ECO:0000256" key="4">
    <source>
        <dbReference type="ARBA" id="ARBA00022519"/>
    </source>
</evidence>
<keyword evidence="2 9" id="KW-0813">Transport</keyword>
<dbReference type="InterPro" id="IPR055348">
    <property type="entry name" value="DctQ"/>
</dbReference>
<gene>
    <name evidence="11" type="ORF">CK620_05555</name>
    <name evidence="12" type="ORF">CK625_07365</name>
</gene>
<dbReference type="GO" id="GO:0015740">
    <property type="term" value="P:C4-dicarboxylate transport"/>
    <property type="evidence" value="ECO:0007669"/>
    <property type="project" value="TreeGrafter"/>
</dbReference>
<evidence type="ECO:0000256" key="9">
    <source>
        <dbReference type="RuleBase" id="RU369079"/>
    </source>
</evidence>
<evidence type="ECO:0000313" key="12">
    <source>
        <dbReference type="EMBL" id="PAT37400.1"/>
    </source>
</evidence>
<sequence length="169" mass="18100">MRKTLDALYAASLWLAGLSMIGVLLMVLLSIASRLLGFSAAGSDAYAGYAMAGAGFLALAGTLKSGEHIRVTLVLGMLRGRARRALEIAALAIASLLSAFLAYYSARLVWQSYQFNDISTASDATPMWIPQLLMAAGTLVLSIAFIDELLLALRGQSRPASLQEERHHE</sequence>
<evidence type="ECO:0000256" key="3">
    <source>
        <dbReference type="ARBA" id="ARBA00022475"/>
    </source>
</evidence>
<keyword evidence="4 9" id="KW-0997">Cell inner membrane</keyword>
<dbReference type="GO" id="GO:0022857">
    <property type="term" value="F:transmembrane transporter activity"/>
    <property type="evidence" value="ECO:0007669"/>
    <property type="project" value="UniProtKB-UniRule"/>
</dbReference>
<keyword evidence="5 9" id="KW-0812">Transmembrane</keyword>
<comment type="subunit">
    <text evidence="9">The complex comprises the extracytoplasmic solute receptor protein and the two transmembrane proteins.</text>
</comment>
<keyword evidence="6 9" id="KW-1133">Transmembrane helix</keyword>
<evidence type="ECO:0000256" key="1">
    <source>
        <dbReference type="ARBA" id="ARBA00004429"/>
    </source>
</evidence>
<accession>A0A2A2AC72</accession>
<dbReference type="Proteomes" id="UP000217999">
    <property type="component" value="Unassembled WGS sequence"/>
</dbReference>
<dbReference type="PANTHER" id="PTHR35011">
    <property type="entry name" value="2,3-DIKETO-L-GULONATE TRAP TRANSPORTER SMALL PERMEASE PROTEIN YIAM"/>
    <property type="match status" value="1"/>
</dbReference>
<evidence type="ECO:0000259" key="10">
    <source>
        <dbReference type="Pfam" id="PF04290"/>
    </source>
</evidence>
<organism evidence="11 13">
    <name type="scientific">Vandammella animalimorsus</name>
    <dbReference type="NCBI Taxonomy" id="2029117"/>
    <lineage>
        <taxon>Bacteria</taxon>
        <taxon>Pseudomonadati</taxon>
        <taxon>Pseudomonadota</taxon>
        <taxon>Betaproteobacteria</taxon>
        <taxon>Burkholderiales</taxon>
        <taxon>Comamonadaceae</taxon>
        <taxon>Vandammella</taxon>
    </lineage>
</organism>
<evidence type="ECO:0000256" key="8">
    <source>
        <dbReference type="ARBA" id="ARBA00038436"/>
    </source>
</evidence>
<evidence type="ECO:0000313" key="14">
    <source>
        <dbReference type="Proteomes" id="UP000218054"/>
    </source>
</evidence>
<protein>
    <recommendedName>
        <fullName evidence="9">TRAP transporter small permease protein</fullName>
    </recommendedName>
</protein>
<dbReference type="PANTHER" id="PTHR35011:SF10">
    <property type="entry name" value="TRAP TRANSPORTER SMALL PERMEASE PROTEIN"/>
    <property type="match status" value="1"/>
</dbReference>
<keyword evidence="3" id="KW-1003">Cell membrane</keyword>
<dbReference type="Pfam" id="PF04290">
    <property type="entry name" value="DctQ"/>
    <property type="match status" value="1"/>
</dbReference>
<dbReference type="Proteomes" id="UP000218054">
    <property type="component" value="Unassembled WGS sequence"/>
</dbReference>
<evidence type="ECO:0000256" key="2">
    <source>
        <dbReference type="ARBA" id="ARBA00022448"/>
    </source>
</evidence>
<dbReference type="EMBL" id="NSJB01000003">
    <property type="protein sequence ID" value="PAT37400.1"/>
    <property type="molecule type" value="Genomic_DNA"/>
</dbReference>
<keyword evidence="14" id="KW-1185">Reference proteome</keyword>
<comment type="subcellular location">
    <subcellularLocation>
        <location evidence="1 9">Cell inner membrane</location>
        <topology evidence="1 9">Multi-pass membrane protein</topology>
    </subcellularLocation>
</comment>
<comment type="caution">
    <text evidence="11">The sequence shown here is derived from an EMBL/GenBank/DDBJ whole genome shotgun (WGS) entry which is preliminary data.</text>
</comment>
<comment type="similarity">
    <text evidence="8 9">Belongs to the TRAP transporter small permease family.</text>
</comment>
<comment type="function">
    <text evidence="9">Part of the tripartite ATP-independent periplasmic (TRAP) transport system.</text>
</comment>
<feature type="transmembrane region" description="Helical" evidence="9">
    <location>
        <begin position="132"/>
        <end position="153"/>
    </location>
</feature>
<dbReference type="RefSeq" id="WP_095539628.1">
    <property type="nucleotide sequence ID" value="NZ_NSJB01000003.1"/>
</dbReference>
<accession>A0A2A2AFR7</accession>
<evidence type="ECO:0000313" key="11">
    <source>
        <dbReference type="EMBL" id="PAT35344.1"/>
    </source>
</evidence>
<dbReference type="InterPro" id="IPR007387">
    <property type="entry name" value="TRAP_DctQ"/>
</dbReference>
<feature type="transmembrane region" description="Helical" evidence="9">
    <location>
        <begin position="7"/>
        <end position="33"/>
    </location>
</feature>
<keyword evidence="7 9" id="KW-0472">Membrane</keyword>
<reference evidence="13 14" key="1">
    <citation type="submission" date="2017-08" db="EMBL/GenBank/DDBJ databases">
        <title>WGS of Clinical strains of the CDC Group NO-1 linked to zoonotic infections in humans.</title>
        <authorList>
            <person name="Bernier A.-M."/>
            <person name="Bernard K."/>
        </authorList>
    </citation>
    <scope>NUCLEOTIDE SEQUENCE [LARGE SCALE GENOMIC DNA]</scope>
    <source>
        <strain evidence="12 14">NML00-0135</strain>
        <strain evidence="11 13">NML03-0146</strain>
    </source>
</reference>
<feature type="domain" description="Tripartite ATP-independent periplasmic transporters DctQ component" evidence="10">
    <location>
        <begin position="24"/>
        <end position="154"/>
    </location>
</feature>
<evidence type="ECO:0000256" key="7">
    <source>
        <dbReference type="ARBA" id="ARBA00023136"/>
    </source>
</evidence>
<name>A0A2A2AC72_9BURK</name>
<dbReference type="GO" id="GO:0005886">
    <property type="term" value="C:plasma membrane"/>
    <property type="evidence" value="ECO:0007669"/>
    <property type="project" value="UniProtKB-SubCell"/>
</dbReference>